<protein>
    <recommendedName>
        <fullName evidence="3">Transcriptional regulator</fullName>
    </recommendedName>
</protein>
<evidence type="ECO:0000313" key="1">
    <source>
        <dbReference type="EMBL" id="ASJ55532.1"/>
    </source>
</evidence>
<dbReference type="Proteomes" id="UP000197781">
    <property type="component" value="Chromosome"/>
</dbReference>
<dbReference type="AlphaFoldDB" id="A0A220MKV0"/>
<evidence type="ECO:0008006" key="3">
    <source>
        <dbReference type="Google" id="ProtNLM"/>
    </source>
</evidence>
<reference evidence="1 2" key="1">
    <citation type="submission" date="2016-11" db="EMBL/GenBank/DDBJ databases">
        <authorList>
            <person name="Jaros S."/>
            <person name="Januszkiewicz K."/>
            <person name="Wedrychowicz H."/>
        </authorList>
    </citation>
    <scope>NUCLEOTIDE SEQUENCE [LARGE SCALE GENOMIC DNA]</scope>
    <source>
        <strain evidence="1 2">NF2</strain>
    </source>
</reference>
<name>A0A220MKV0_9BACL</name>
<organism evidence="1 2">
    <name type="scientific">Brevibacillus formosus</name>
    <dbReference type="NCBI Taxonomy" id="54913"/>
    <lineage>
        <taxon>Bacteria</taxon>
        <taxon>Bacillati</taxon>
        <taxon>Bacillota</taxon>
        <taxon>Bacilli</taxon>
        <taxon>Bacillales</taxon>
        <taxon>Paenibacillaceae</taxon>
        <taxon>Brevibacillus</taxon>
    </lineage>
</organism>
<dbReference type="KEGG" id="bfm:BP422_19475"/>
<proteinExistence type="predicted"/>
<dbReference type="EMBL" id="CP018145">
    <property type="protein sequence ID" value="ASJ55532.1"/>
    <property type="molecule type" value="Genomic_DNA"/>
</dbReference>
<accession>A0A220MKV0</accession>
<evidence type="ECO:0000313" key="2">
    <source>
        <dbReference type="Proteomes" id="UP000197781"/>
    </source>
</evidence>
<dbReference type="RefSeq" id="WP_088909196.1">
    <property type="nucleotide sequence ID" value="NZ_CP018145.1"/>
</dbReference>
<sequence length="74" mass="8324">MFGLGKPETKVKKLLKKHGKTQEWLCTAAPISKDTGTKVCADPDYIPVPKVAKKILVALRKLEPDVKHEELWPM</sequence>
<gene>
    <name evidence="1" type="ORF">BP422_19475</name>
</gene>